<proteinExistence type="predicted"/>
<gene>
    <name evidence="2" type="ORF">V8G54_000658</name>
</gene>
<name>A0AAQ3SB22_VIGMU</name>
<keyword evidence="1" id="KW-1133">Transmembrane helix</keyword>
<evidence type="ECO:0000313" key="3">
    <source>
        <dbReference type="Proteomes" id="UP001374535"/>
    </source>
</evidence>
<keyword evidence="1" id="KW-0472">Membrane</keyword>
<organism evidence="2 3">
    <name type="scientific">Vigna mungo</name>
    <name type="common">Black gram</name>
    <name type="synonym">Phaseolus mungo</name>
    <dbReference type="NCBI Taxonomy" id="3915"/>
    <lineage>
        <taxon>Eukaryota</taxon>
        <taxon>Viridiplantae</taxon>
        <taxon>Streptophyta</taxon>
        <taxon>Embryophyta</taxon>
        <taxon>Tracheophyta</taxon>
        <taxon>Spermatophyta</taxon>
        <taxon>Magnoliopsida</taxon>
        <taxon>eudicotyledons</taxon>
        <taxon>Gunneridae</taxon>
        <taxon>Pentapetalae</taxon>
        <taxon>rosids</taxon>
        <taxon>fabids</taxon>
        <taxon>Fabales</taxon>
        <taxon>Fabaceae</taxon>
        <taxon>Papilionoideae</taxon>
        <taxon>50 kb inversion clade</taxon>
        <taxon>NPAAA clade</taxon>
        <taxon>indigoferoid/millettioid clade</taxon>
        <taxon>Phaseoleae</taxon>
        <taxon>Vigna</taxon>
    </lineage>
</organism>
<dbReference type="AlphaFoldDB" id="A0AAQ3SB22"/>
<dbReference type="EMBL" id="CP144700">
    <property type="protein sequence ID" value="WVZ22114.1"/>
    <property type="molecule type" value="Genomic_DNA"/>
</dbReference>
<feature type="transmembrane region" description="Helical" evidence="1">
    <location>
        <begin position="125"/>
        <end position="143"/>
    </location>
</feature>
<feature type="non-terminal residue" evidence="2">
    <location>
        <position position="1"/>
    </location>
</feature>
<reference evidence="2 3" key="1">
    <citation type="journal article" date="2023" name="Life. Sci Alliance">
        <title>Evolutionary insights into 3D genome organization and epigenetic landscape of Vigna mungo.</title>
        <authorList>
            <person name="Junaid A."/>
            <person name="Singh B."/>
            <person name="Bhatia S."/>
        </authorList>
    </citation>
    <scope>NUCLEOTIDE SEQUENCE [LARGE SCALE GENOMIC DNA]</scope>
    <source>
        <strain evidence="2">Urdbean</strain>
    </source>
</reference>
<dbReference type="Proteomes" id="UP001374535">
    <property type="component" value="Chromosome 1"/>
</dbReference>
<keyword evidence="3" id="KW-1185">Reference proteome</keyword>
<accession>A0AAQ3SB22</accession>
<keyword evidence="1" id="KW-0812">Transmembrane</keyword>
<evidence type="ECO:0000313" key="2">
    <source>
        <dbReference type="EMBL" id="WVZ22114.1"/>
    </source>
</evidence>
<protein>
    <submittedName>
        <fullName evidence="2">Uncharacterized protein</fullName>
    </submittedName>
</protein>
<evidence type="ECO:0000256" key="1">
    <source>
        <dbReference type="SAM" id="Phobius"/>
    </source>
</evidence>
<sequence>LSCSHDGNLVWARGWCPLAGLKSVVVRTVPAVCWWVGVFPSLFKDSCILASVSARLVTLSRFQEVVVGNGDGGSLVAGLRFGWLGFLLLRSVCCGRGGGSWSLALGGLCRELVAAHCSVDKFFGLVWYFDIFFEALIITFMIYKMSTK</sequence>